<dbReference type="KEGG" id="pbt:ING2E5B_0569"/>
<accession>A0A098BYT6</accession>
<dbReference type="Pfam" id="PF00754">
    <property type="entry name" value="F5_F8_type_C"/>
    <property type="match status" value="1"/>
</dbReference>
<feature type="domain" description="F5/8 type C" evidence="1">
    <location>
        <begin position="273"/>
        <end position="383"/>
    </location>
</feature>
<gene>
    <name evidence="2" type="ORF">ING2E5B_0569</name>
</gene>
<dbReference type="InterPro" id="IPR036116">
    <property type="entry name" value="FN3_sf"/>
</dbReference>
<dbReference type="SUPFAM" id="SSF49265">
    <property type="entry name" value="Fibronectin type III"/>
    <property type="match status" value="1"/>
</dbReference>
<dbReference type="Pfam" id="PF16389">
    <property type="entry name" value="DUF4998"/>
    <property type="match status" value="1"/>
</dbReference>
<dbReference type="Proteomes" id="UP000032417">
    <property type="component" value="Chromosome 1"/>
</dbReference>
<dbReference type="PATRIC" id="fig|1562970.3.peg.566"/>
<protein>
    <recommendedName>
        <fullName evidence="1">F5/8 type C domain-containing protein</fullName>
    </recommendedName>
</protein>
<dbReference type="AlphaFoldDB" id="A0A098BYT6"/>
<dbReference type="EMBL" id="LN515532">
    <property type="protein sequence ID" value="CEA15336.1"/>
    <property type="molecule type" value="Genomic_DNA"/>
</dbReference>
<sequence length="397" mass="44586">MKLRYILTLLLISMIGFYACESMDDNYKQYLGEYNYSGKIDSLRVYPGYERVILAWDNPRDQKSKKIKIIYGADQTEIVYDQLVDSVSIDGLAAGTGYEFTVYTMDNNGNLSVPTSVTAFPISAEFVESLTPPTIVVESKNNEQVLSFIGLSNIMMRFSGKINYAVEGPNGFDAEGVIDITDQVIKTNPSTGSVEYVTFNDLSIPVADLGLPVEFLPPGPYKFTYETTVWPIMSNLVSIDEITLGREANIEVQPVIINITALGGEVSDQFNTGGGEGIAMLVDGNIKSKYLTGNSRTPWMMFRTNEPAIVTRYEMTSGNDAPERDPKSWRLEASNDGENWVVLDERRNITFPGRESTQRFEVENDELYQYYKLQITENNGNNLFQLSEWTLFGPKLK</sequence>
<dbReference type="HOGENOM" id="CLU_694179_0_0_10"/>
<dbReference type="Gene3D" id="2.60.40.10">
    <property type="entry name" value="Immunoglobulins"/>
    <property type="match status" value="1"/>
</dbReference>
<evidence type="ECO:0000313" key="2">
    <source>
        <dbReference type="EMBL" id="CEA15336.1"/>
    </source>
</evidence>
<dbReference type="PROSITE" id="PS51257">
    <property type="entry name" value="PROKAR_LIPOPROTEIN"/>
    <property type="match status" value="1"/>
</dbReference>
<dbReference type="InterPro" id="IPR008979">
    <property type="entry name" value="Galactose-bd-like_sf"/>
</dbReference>
<dbReference type="Gene3D" id="2.60.120.260">
    <property type="entry name" value="Galactose-binding domain-like"/>
    <property type="match status" value="1"/>
</dbReference>
<dbReference type="STRING" id="1562970.ING2E5B_0569"/>
<proteinExistence type="predicted"/>
<dbReference type="InterPro" id="IPR013783">
    <property type="entry name" value="Ig-like_fold"/>
</dbReference>
<keyword evidence="3" id="KW-1185">Reference proteome</keyword>
<evidence type="ECO:0000259" key="1">
    <source>
        <dbReference type="Pfam" id="PF00754"/>
    </source>
</evidence>
<organism evidence="2 3">
    <name type="scientific">Fermentimonas caenicola</name>
    <dbReference type="NCBI Taxonomy" id="1562970"/>
    <lineage>
        <taxon>Bacteria</taxon>
        <taxon>Pseudomonadati</taxon>
        <taxon>Bacteroidota</taxon>
        <taxon>Bacteroidia</taxon>
        <taxon>Bacteroidales</taxon>
        <taxon>Dysgonomonadaceae</taxon>
        <taxon>Fermentimonas</taxon>
    </lineage>
</organism>
<evidence type="ECO:0000313" key="3">
    <source>
        <dbReference type="Proteomes" id="UP000032417"/>
    </source>
</evidence>
<dbReference type="InterPro" id="IPR000421">
    <property type="entry name" value="FA58C"/>
</dbReference>
<dbReference type="SUPFAM" id="SSF49785">
    <property type="entry name" value="Galactose-binding domain-like"/>
    <property type="match status" value="1"/>
</dbReference>
<reference evidence="2 3" key="1">
    <citation type="submission" date="2014-08" db="EMBL/GenBank/DDBJ databases">
        <authorList>
            <person name="Wibberg D."/>
        </authorList>
    </citation>
    <scope>NUCLEOTIDE SEQUENCE [LARGE SCALE GENOMIC DNA]</scope>
    <source>
        <strain evidence="3">ING2-E5B</strain>
    </source>
</reference>
<name>A0A098BYT6_9BACT</name>